<evidence type="ECO:0000313" key="8">
    <source>
        <dbReference type="EMBL" id="MQQ09517.1"/>
    </source>
</evidence>
<dbReference type="EMBL" id="WIBF01000008">
    <property type="protein sequence ID" value="MQQ09517.1"/>
    <property type="molecule type" value="Genomic_DNA"/>
</dbReference>
<keyword evidence="9" id="KW-1185">Reference proteome</keyword>
<comment type="similarity">
    <text evidence="2">Belongs to the methyl-accepting chemotaxis (MCP) protein family.</text>
</comment>
<name>A0A843YLF9_9RHOB</name>
<feature type="coiled-coil region" evidence="4">
    <location>
        <begin position="224"/>
        <end position="251"/>
    </location>
</feature>
<dbReference type="InterPro" id="IPR004089">
    <property type="entry name" value="MCPsignal_dom"/>
</dbReference>
<evidence type="ECO:0000259" key="6">
    <source>
        <dbReference type="PROSITE" id="PS50111"/>
    </source>
</evidence>
<feature type="domain" description="Methyl-accepting transducer" evidence="6">
    <location>
        <begin position="346"/>
        <end position="575"/>
    </location>
</feature>
<evidence type="ECO:0000256" key="2">
    <source>
        <dbReference type="ARBA" id="ARBA00029447"/>
    </source>
</evidence>
<evidence type="ECO:0000256" key="4">
    <source>
        <dbReference type="SAM" id="Coils"/>
    </source>
</evidence>
<sequence>MSILSRILTGNAVLACAAILGAGSIGGVAYVSSQHKEQILESAFQSVAMAKELSNVIEHSDELLWSVLDMTRLTDLDKVQAEFLENSERLLKRTAEIHAQAETEAMIAALEQLEINEALWKNDANILLGIEQSSEIPTIERMQRRTELTEAGVEQVLVQSIADARIRIATANQKMMWQMEIAAAVTALLILLAFVNAVRVGRNISKPTVLVAQALRKMAGGAEVQTTKDEVAQMKQAAEQLEAEFWTFQENLNATVTAAAKGDLSVRMRTSSPQEDLRAISTGLNGLLEAIEEATTETSGVLKSFAGGQLSARIQGNYEGVFAELQRDANTTGEKLTELTEEIRDTIYHLNVALGPMKAGATDLQYRTEQQASALEMTTQNMQEMAETINSSADYATSADQLSREASTAANKGGEVASVAVSAIRKVSDGAQRIADITVLVEDIAFQTNLLALNAGVEAARAGESGRGFAVVASEVRLLAQKVADSSNEIKKLVDESIRDVREGVDSVEATGSALIQIEDQVAQASSKISEISAAAQQQSHSIREITQAISGLDEETSRNSDMARQSATELEKLGQQAERLSDLVGFFSNNAPLGKQRNVA</sequence>
<evidence type="ECO:0000259" key="7">
    <source>
        <dbReference type="PROSITE" id="PS50885"/>
    </source>
</evidence>
<dbReference type="InterPro" id="IPR004090">
    <property type="entry name" value="Chemotax_Me-accpt_rcpt"/>
</dbReference>
<dbReference type="PROSITE" id="PS50111">
    <property type="entry name" value="CHEMOTAXIS_TRANSDUC_2"/>
    <property type="match status" value="1"/>
</dbReference>
<evidence type="ECO:0000256" key="1">
    <source>
        <dbReference type="ARBA" id="ARBA00022500"/>
    </source>
</evidence>
<dbReference type="SMART" id="SM00283">
    <property type="entry name" value="MA"/>
    <property type="match status" value="1"/>
</dbReference>
<evidence type="ECO:0000313" key="9">
    <source>
        <dbReference type="Proteomes" id="UP000444174"/>
    </source>
</evidence>
<dbReference type="PRINTS" id="PR00260">
    <property type="entry name" value="CHEMTRNSDUCR"/>
</dbReference>
<keyword evidence="3" id="KW-0807">Transducer</keyword>
<reference evidence="8 9" key="1">
    <citation type="submission" date="2019-10" db="EMBL/GenBank/DDBJ databases">
        <title>Epibacterium sp. nov., isolated from seawater.</title>
        <authorList>
            <person name="Zhang X."/>
            <person name="Li N."/>
        </authorList>
    </citation>
    <scope>NUCLEOTIDE SEQUENCE [LARGE SCALE GENOMIC DNA]</scope>
    <source>
        <strain evidence="8 9">SM1979</strain>
    </source>
</reference>
<dbReference type="AlphaFoldDB" id="A0A843YLF9"/>
<organism evidence="8 9">
    <name type="scientific">Tritonibacter litoralis</name>
    <dbReference type="NCBI Taxonomy" id="2662264"/>
    <lineage>
        <taxon>Bacteria</taxon>
        <taxon>Pseudomonadati</taxon>
        <taxon>Pseudomonadota</taxon>
        <taxon>Alphaproteobacteria</taxon>
        <taxon>Rhodobacterales</taxon>
        <taxon>Paracoccaceae</taxon>
        <taxon>Tritonibacter</taxon>
    </lineage>
</organism>
<protein>
    <recommendedName>
        <fullName evidence="10">Methyl-accepting chemotaxis protein</fullName>
    </recommendedName>
</protein>
<dbReference type="PANTHER" id="PTHR43531:SF11">
    <property type="entry name" value="METHYL-ACCEPTING CHEMOTAXIS PROTEIN 3"/>
    <property type="match status" value="1"/>
</dbReference>
<dbReference type="GO" id="GO:0016020">
    <property type="term" value="C:membrane"/>
    <property type="evidence" value="ECO:0007669"/>
    <property type="project" value="InterPro"/>
</dbReference>
<comment type="caution">
    <text evidence="8">The sequence shown here is derived from an EMBL/GenBank/DDBJ whole genome shotgun (WGS) entry which is preliminary data.</text>
</comment>
<evidence type="ECO:0000256" key="3">
    <source>
        <dbReference type="PROSITE-ProRule" id="PRU00284"/>
    </source>
</evidence>
<dbReference type="Gene3D" id="1.10.287.950">
    <property type="entry name" value="Methyl-accepting chemotaxis protein"/>
    <property type="match status" value="1"/>
</dbReference>
<dbReference type="Gene3D" id="1.20.120.1530">
    <property type="match status" value="1"/>
</dbReference>
<evidence type="ECO:0000256" key="5">
    <source>
        <dbReference type="SAM" id="Phobius"/>
    </source>
</evidence>
<dbReference type="GO" id="GO:0006935">
    <property type="term" value="P:chemotaxis"/>
    <property type="evidence" value="ECO:0007669"/>
    <property type="project" value="UniProtKB-KW"/>
</dbReference>
<evidence type="ECO:0008006" key="10">
    <source>
        <dbReference type="Google" id="ProtNLM"/>
    </source>
</evidence>
<accession>A0A843YLF9</accession>
<dbReference type="Pfam" id="PF18947">
    <property type="entry name" value="HAMP_2"/>
    <property type="match status" value="1"/>
</dbReference>
<gene>
    <name evidence="8" type="ORF">GFB49_13695</name>
</gene>
<dbReference type="GO" id="GO:0007165">
    <property type="term" value="P:signal transduction"/>
    <property type="evidence" value="ECO:0007669"/>
    <property type="project" value="UniProtKB-KW"/>
</dbReference>
<feature type="transmembrane region" description="Helical" evidence="5">
    <location>
        <begin position="12"/>
        <end position="31"/>
    </location>
</feature>
<proteinExistence type="inferred from homology"/>
<dbReference type="Pfam" id="PF00015">
    <property type="entry name" value="MCPsignal"/>
    <property type="match status" value="1"/>
</dbReference>
<dbReference type="Proteomes" id="UP000444174">
    <property type="component" value="Unassembled WGS sequence"/>
</dbReference>
<keyword evidence="4" id="KW-0175">Coiled coil</keyword>
<feature type="transmembrane region" description="Helical" evidence="5">
    <location>
        <begin position="181"/>
        <end position="198"/>
    </location>
</feature>
<dbReference type="SUPFAM" id="SSF58104">
    <property type="entry name" value="Methyl-accepting chemotaxis protein (MCP) signaling domain"/>
    <property type="match status" value="1"/>
</dbReference>
<keyword evidence="5" id="KW-1133">Transmembrane helix</keyword>
<feature type="domain" description="HAMP" evidence="7">
    <location>
        <begin position="250"/>
        <end position="296"/>
    </location>
</feature>
<dbReference type="InterPro" id="IPR051310">
    <property type="entry name" value="MCP_chemotaxis"/>
</dbReference>
<dbReference type="PROSITE" id="PS50885">
    <property type="entry name" value="HAMP"/>
    <property type="match status" value="1"/>
</dbReference>
<dbReference type="GO" id="GO:0004888">
    <property type="term" value="F:transmembrane signaling receptor activity"/>
    <property type="evidence" value="ECO:0007669"/>
    <property type="project" value="InterPro"/>
</dbReference>
<keyword evidence="5" id="KW-0472">Membrane</keyword>
<keyword evidence="1" id="KW-0145">Chemotaxis</keyword>
<dbReference type="RefSeq" id="WP_153216458.1">
    <property type="nucleotide sequence ID" value="NZ_WIBF01000008.1"/>
</dbReference>
<dbReference type="InterPro" id="IPR003660">
    <property type="entry name" value="HAMP_dom"/>
</dbReference>
<dbReference type="PANTHER" id="PTHR43531">
    <property type="entry name" value="PROTEIN ICFG"/>
    <property type="match status" value="1"/>
</dbReference>
<keyword evidence="5" id="KW-0812">Transmembrane</keyword>